<feature type="coiled-coil region" evidence="1">
    <location>
        <begin position="317"/>
        <end position="351"/>
    </location>
</feature>
<keyword evidence="4" id="KW-1185">Reference proteome</keyword>
<dbReference type="AlphaFoldDB" id="E9EBT4"/>
<feature type="region of interest" description="Disordered" evidence="2">
    <location>
        <begin position="126"/>
        <end position="300"/>
    </location>
</feature>
<evidence type="ECO:0000313" key="3">
    <source>
        <dbReference type="EMBL" id="EFY86643.1"/>
    </source>
</evidence>
<protein>
    <submittedName>
        <fullName evidence="3">Uncharacterized protein</fullName>
    </submittedName>
</protein>
<organism evidence="4">
    <name type="scientific">Metarhizium acridum (strain CQMa 102)</name>
    <dbReference type="NCBI Taxonomy" id="655827"/>
    <lineage>
        <taxon>Eukaryota</taxon>
        <taxon>Fungi</taxon>
        <taxon>Dikarya</taxon>
        <taxon>Ascomycota</taxon>
        <taxon>Pezizomycotina</taxon>
        <taxon>Sordariomycetes</taxon>
        <taxon>Hypocreomycetidae</taxon>
        <taxon>Hypocreales</taxon>
        <taxon>Clavicipitaceae</taxon>
        <taxon>Metarhizium</taxon>
    </lineage>
</organism>
<keyword evidence="1" id="KW-0175">Coiled coil</keyword>
<dbReference type="KEGG" id="maw:19251643"/>
<dbReference type="HOGENOM" id="CLU_787734_0_0_1"/>
<evidence type="ECO:0000313" key="4">
    <source>
        <dbReference type="Proteomes" id="UP000002499"/>
    </source>
</evidence>
<accession>E9EBT4</accession>
<reference evidence="3 4" key="1">
    <citation type="journal article" date="2011" name="PLoS Genet.">
        <title>Genome sequencing and comparative transcriptomics of the model entomopathogenic fungi Metarhizium anisopliae and M. acridum.</title>
        <authorList>
            <person name="Gao Q."/>
            <person name="Jin K."/>
            <person name="Ying S.H."/>
            <person name="Zhang Y."/>
            <person name="Xiao G."/>
            <person name="Shang Y."/>
            <person name="Duan Z."/>
            <person name="Hu X."/>
            <person name="Xie X.Q."/>
            <person name="Zhou G."/>
            <person name="Peng G."/>
            <person name="Luo Z."/>
            <person name="Huang W."/>
            <person name="Wang B."/>
            <person name="Fang W."/>
            <person name="Wang S."/>
            <person name="Zhong Y."/>
            <person name="Ma L.J."/>
            <person name="St Leger R.J."/>
            <person name="Zhao G.P."/>
            <person name="Pei Y."/>
            <person name="Feng M.G."/>
            <person name="Xia Y."/>
            <person name="Wang C."/>
        </authorList>
    </citation>
    <scope>NUCLEOTIDE SEQUENCE [LARGE SCALE GENOMIC DNA]</scope>
    <source>
        <strain evidence="3 4">CQMa 102</strain>
    </source>
</reference>
<dbReference type="OMA" id="KCETPER"/>
<proteinExistence type="predicted"/>
<dbReference type="Proteomes" id="UP000002499">
    <property type="component" value="Unassembled WGS sequence"/>
</dbReference>
<feature type="compositionally biased region" description="Polar residues" evidence="2">
    <location>
        <begin position="253"/>
        <end position="264"/>
    </location>
</feature>
<dbReference type="GeneID" id="19251643"/>
<feature type="compositionally biased region" description="Basic and acidic residues" evidence="2">
    <location>
        <begin position="129"/>
        <end position="149"/>
    </location>
</feature>
<sequence>MPATASDLAQAFRPVNEWDSKIADKLTEIWVKDSDTWTERKRSEFKALCADARITRATMTPSSHKIHRKIQGRKATPAEHTILSVMFGSRAVHRLSWGADFAKQKSTLPVEAGVVTQDVRRVLRKTWKSRTEATPDEAQKVKQAAKPEEPGPGAETPRGSSQPKATDHDGPELQPPRENVHEARPVFTGESHQRQVDKSTVGDVGEVDGGVESRATAVGGMEARAGFDGGDKVPVRRRTQYDNMRPDTEAAVPNQNEATDQRAQIESGKELPKSRKRKLGLAEGPSAKKHGQKPIQQKDPWEMIQNAKPTEGLKANIKAVEVRCAAREARIAKLEEVVLEMHEELKMLRRQIDSLARYLAGSA</sequence>
<dbReference type="OrthoDB" id="4937312at2759"/>
<evidence type="ECO:0000256" key="1">
    <source>
        <dbReference type="SAM" id="Coils"/>
    </source>
</evidence>
<name>E9EBT4_METAQ</name>
<dbReference type="EMBL" id="GL698542">
    <property type="protein sequence ID" value="EFY86643.1"/>
    <property type="molecule type" value="Genomic_DNA"/>
</dbReference>
<gene>
    <name evidence="3" type="ORF">MAC_07332</name>
</gene>
<dbReference type="eggNOG" id="ENOG502RNJF">
    <property type="taxonomic scope" value="Eukaryota"/>
</dbReference>
<dbReference type="InParanoid" id="E9EBT4"/>
<evidence type="ECO:0000256" key="2">
    <source>
        <dbReference type="SAM" id="MobiDB-lite"/>
    </source>
</evidence>